<organism evidence="1 2">
    <name type="scientific">Mycena rosella</name>
    <name type="common">Pink bonnet</name>
    <name type="synonym">Agaricus rosellus</name>
    <dbReference type="NCBI Taxonomy" id="1033263"/>
    <lineage>
        <taxon>Eukaryota</taxon>
        <taxon>Fungi</taxon>
        <taxon>Dikarya</taxon>
        <taxon>Basidiomycota</taxon>
        <taxon>Agaricomycotina</taxon>
        <taxon>Agaricomycetes</taxon>
        <taxon>Agaricomycetidae</taxon>
        <taxon>Agaricales</taxon>
        <taxon>Marasmiineae</taxon>
        <taxon>Mycenaceae</taxon>
        <taxon>Mycena</taxon>
    </lineage>
</organism>
<dbReference type="EMBL" id="JARKIE010000133">
    <property type="protein sequence ID" value="KAJ7678648.1"/>
    <property type="molecule type" value="Genomic_DNA"/>
</dbReference>
<keyword evidence="2" id="KW-1185">Reference proteome</keyword>
<sequence>LPDSIKDIYHGLFGVAPSADVLAHLKRELMHAVWDLMLTPDFIHAYIHGIVIKCYDGIERLVFPRFFTYGADYPEKVLLATIKNLGGCPCPRCFVEKSQIPKMGTKTDMRQRQDIRQDTSSWRDKIEAARRWIFGQGLGVTSKKVDEDNLKEKSWVPTRVSSSCFSVDGRLTLIRWCKECIFEIGAVQLQSVLNVCAGSSP</sequence>
<name>A0AAD7D526_MYCRO</name>
<gene>
    <name evidence="1" type="ORF">B0H17DRAFT_944339</name>
</gene>
<dbReference type="InterPro" id="IPR041078">
    <property type="entry name" value="Plavaka"/>
</dbReference>
<dbReference type="Proteomes" id="UP001221757">
    <property type="component" value="Unassembled WGS sequence"/>
</dbReference>
<comment type="caution">
    <text evidence="1">The sequence shown here is derived from an EMBL/GenBank/DDBJ whole genome shotgun (WGS) entry which is preliminary data.</text>
</comment>
<evidence type="ECO:0000313" key="2">
    <source>
        <dbReference type="Proteomes" id="UP001221757"/>
    </source>
</evidence>
<protein>
    <recommendedName>
        <fullName evidence="3">Transposase</fullName>
    </recommendedName>
</protein>
<dbReference type="Pfam" id="PF18759">
    <property type="entry name" value="Plavaka"/>
    <property type="match status" value="1"/>
</dbReference>
<accession>A0AAD7D526</accession>
<feature type="non-terminal residue" evidence="1">
    <location>
        <position position="1"/>
    </location>
</feature>
<evidence type="ECO:0000313" key="1">
    <source>
        <dbReference type="EMBL" id="KAJ7678648.1"/>
    </source>
</evidence>
<reference evidence="1" key="1">
    <citation type="submission" date="2023-03" db="EMBL/GenBank/DDBJ databases">
        <title>Massive genome expansion in bonnet fungi (Mycena s.s.) driven by repeated elements and novel gene families across ecological guilds.</title>
        <authorList>
            <consortium name="Lawrence Berkeley National Laboratory"/>
            <person name="Harder C.B."/>
            <person name="Miyauchi S."/>
            <person name="Viragh M."/>
            <person name="Kuo A."/>
            <person name="Thoen E."/>
            <person name="Andreopoulos B."/>
            <person name="Lu D."/>
            <person name="Skrede I."/>
            <person name="Drula E."/>
            <person name="Henrissat B."/>
            <person name="Morin E."/>
            <person name="Kohler A."/>
            <person name="Barry K."/>
            <person name="LaButti K."/>
            <person name="Morin E."/>
            <person name="Salamov A."/>
            <person name="Lipzen A."/>
            <person name="Mereny Z."/>
            <person name="Hegedus B."/>
            <person name="Baldrian P."/>
            <person name="Stursova M."/>
            <person name="Weitz H."/>
            <person name="Taylor A."/>
            <person name="Grigoriev I.V."/>
            <person name="Nagy L.G."/>
            <person name="Martin F."/>
            <person name="Kauserud H."/>
        </authorList>
    </citation>
    <scope>NUCLEOTIDE SEQUENCE</scope>
    <source>
        <strain evidence="1">CBHHK067</strain>
    </source>
</reference>
<proteinExistence type="predicted"/>
<dbReference type="AlphaFoldDB" id="A0AAD7D526"/>
<evidence type="ECO:0008006" key="3">
    <source>
        <dbReference type="Google" id="ProtNLM"/>
    </source>
</evidence>